<feature type="non-terminal residue" evidence="1">
    <location>
        <position position="1"/>
    </location>
</feature>
<dbReference type="CDD" id="cd08168">
    <property type="entry name" value="Cytochrom_C3"/>
    <property type="match status" value="1"/>
</dbReference>
<name>A0A0F8YNB9_9ZZZZ</name>
<reference evidence="1" key="1">
    <citation type="journal article" date="2015" name="Nature">
        <title>Complex archaea that bridge the gap between prokaryotes and eukaryotes.</title>
        <authorList>
            <person name="Spang A."/>
            <person name="Saw J.H."/>
            <person name="Jorgensen S.L."/>
            <person name="Zaremba-Niedzwiedzka K."/>
            <person name="Martijn J."/>
            <person name="Lind A.E."/>
            <person name="van Eijk R."/>
            <person name="Schleper C."/>
            <person name="Guy L."/>
            <person name="Ettema T.J."/>
        </authorList>
    </citation>
    <scope>NUCLEOTIDE SEQUENCE</scope>
</reference>
<comment type="caution">
    <text evidence="1">The sequence shown here is derived from an EMBL/GenBank/DDBJ whole genome shotgun (WGS) entry which is preliminary data.</text>
</comment>
<dbReference type="AlphaFoldDB" id="A0A0F8YNB9"/>
<dbReference type="EMBL" id="LAZR01052485">
    <property type="protein sequence ID" value="KKK82847.1"/>
    <property type="molecule type" value="Genomic_DNA"/>
</dbReference>
<evidence type="ECO:0000313" key="1">
    <source>
        <dbReference type="EMBL" id="KKK82847.1"/>
    </source>
</evidence>
<dbReference type="InterPro" id="IPR036280">
    <property type="entry name" value="Multihaem_cyt_sf"/>
</dbReference>
<accession>A0A0F8YNB9</accession>
<dbReference type="Gene3D" id="3.90.10.10">
    <property type="entry name" value="Cytochrome C3"/>
    <property type="match status" value="1"/>
</dbReference>
<proteinExistence type="predicted"/>
<organism evidence="1">
    <name type="scientific">marine sediment metagenome</name>
    <dbReference type="NCBI Taxonomy" id="412755"/>
    <lineage>
        <taxon>unclassified sequences</taxon>
        <taxon>metagenomes</taxon>
        <taxon>ecological metagenomes</taxon>
    </lineage>
</organism>
<gene>
    <name evidence="1" type="ORF">LCGC14_2799290</name>
</gene>
<protein>
    <submittedName>
        <fullName evidence="1">Uncharacterized protein</fullName>
    </submittedName>
</protein>
<dbReference type="Gene3D" id="1.10.1130.10">
    <property type="entry name" value="Flavocytochrome C3, Chain A"/>
    <property type="match status" value="1"/>
</dbReference>
<sequence>SSFGHARHVFMLDIECSKCHSGKLHNTQVDSANCRICHSDKLVHGMGTMGTVCLNCHNFSAKERNFISSKRCFGCHDNVPAKGVMSALACHDCHHPHTKLRIESSDCLGTCHSSEAKVGQHGLHMGGKASLECLDCHKPHEWVVEEKNARGLCDKCHKLKDPVSFIYYPTEPLVKP</sequence>
<dbReference type="SUPFAM" id="SSF48695">
    <property type="entry name" value="Multiheme cytochromes"/>
    <property type="match status" value="1"/>
</dbReference>